<dbReference type="AlphaFoldDB" id="A0A9N7P310"/>
<protein>
    <submittedName>
        <fullName evidence="1">Uncharacterized protein</fullName>
    </submittedName>
</protein>
<comment type="caution">
    <text evidence="1">The sequence shown here is derived from an EMBL/GenBank/DDBJ whole genome shotgun (WGS) entry which is preliminary data.</text>
</comment>
<dbReference type="Proteomes" id="UP001153555">
    <property type="component" value="Unassembled WGS sequence"/>
</dbReference>
<evidence type="ECO:0000313" key="2">
    <source>
        <dbReference type="Proteomes" id="UP001153555"/>
    </source>
</evidence>
<gene>
    <name evidence="1" type="ORF">SHERM_09209</name>
</gene>
<evidence type="ECO:0000313" key="1">
    <source>
        <dbReference type="EMBL" id="CAA0843440.1"/>
    </source>
</evidence>
<dbReference type="OrthoDB" id="1725534at2759"/>
<reference evidence="1" key="1">
    <citation type="submission" date="2019-12" db="EMBL/GenBank/DDBJ databases">
        <authorList>
            <person name="Scholes J."/>
        </authorList>
    </citation>
    <scope>NUCLEOTIDE SEQUENCE</scope>
</reference>
<accession>A0A9N7P310</accession>
<sequence>MLEERHYGQGLYDISHSLQTEVYLIPTRTSQGASQSFQCKHFKPGPSDFTSLRKVCILSFRVEHLQTFASDNYCEARWKQLSCSVTVCTLVNQSRGMVDYLTGKGKEPDISDPAYAKWDSENSLVMSWLIHSMQPEIGNGYLLLKTAKEI</sequence>
<dbReference type="EMBL" id="CACSLK010035022">
    <property type="protein sequence ID" value="CAA0843440.1"/>
    <property type="molecule type" value="Genomic_DNA"/>
</dbReference>
<proteinExistence type="predicted"/>
<organism evidence="1 2">
    <name type="scientific">Striga hermonthica</name>
    <name type="common">Purple witchweed</name>
    <name type="synonym">Buchnera hermonthica</name>
    <dbReference type="NCBI Taxonomy" id="68872"/>
    <lineage>
        <taxon>Eukaryota</taxon>
        <taxon>Viridiplantae</taxon>
        <taxon>Streptophyta</taxon>
        <taxon>Embryophyta</taxon>
        <taxon>Tracheophyta</taxon>
        <taxon>Spermatophyta</taxon>
        <taxon>Magnoliopsida</taxon>
        <taxon>eudicotyledons</taxon>
        <taxon>Gunneridae</taxon>
        <taxon>Pentapetalae</taxon>
        <taxon>asterids</taxon>
        <taxon>lamiids</taxon>
        <taxon>Lamiales</taxon>
        <taxon>Orobanchaceae</taxon>
        <taxon>Buchnereae</taxon>
        <taxon>Striga</taxon>
    </lineage>
</organism>
<name>A0A9N7P310_STRHE</name>
<keyword evidence="2" id="KW-1185">Reference proteome</keyword>